<dbReference type="PANTHER" id="PTHR30582:SF2">
    <property type="entry name" value="L,D-TRANSPEPTIDASE YCIB-RELATED"/>
    <property type="match status" value="1"/>
</dbReference>
<evidence type="ECO:0000313" key="10">
    <source>
        <dbReference type="Proteomes" id="UP000297258"/>
    </source>
</evidence>
<evidence type="ECO:0000256" key="6">
    <source>
        <dbReference type="ARBA" id="ARBA00023316"/>
    </source>
</evidence>
<dbReference type="GO" id="GO:0008360">
    <property type="term" value="P:regulation of cell shape"/>
    <property type="evidence" value="ECO:0007669"/>
    <property type="project" value="UniProtKB-UniRule"/>
</dbReference>
<keyword evidence="6 7" id="KW-0961">Cell wall biogenesis/degradation</keyword>
<dbReference type="GO" id="GO:0018104">
    <property type="term" value="P:peptidoglycan-protein cross-linking"/>
    <property type="evidence" value="ECO:0007669"/>
    <property type="project" value="TreeGrafter"/>
</dbReference>
<keyword evidence="10" id="KW-1185">Reference proteome</keyword>
<evidence type="ECO:0000256" key="5">
    <source>
        <dbReference type="ARBA" id="ARBA00022984"/>
    </source>
</evidence>
<comment type="pathway">
    <text evidence="1 7">Cell wall biogenesis; peptidoglycan biosynthesis.</text>
</comment>
<comment type="caution">
    <text evidence="9">The sequence shown here is derived from an EMBL/GenBank/DDBJ whole genome shotgun (WGS) entry which is preliminary data.</text>
</comment>
<evidence type="ECO:0000256" key="2">
    <source>
        <dbReference type="ARBA" id="ARBA00005992"/>
    </source>
</evidence>
<gene>
    <name evidence="9" type="ORF">E4O92_01095</name>
</gene>
<dbReference type="Gene3D" id="2.40.440.10">
    <property type="entry name" value="L,D-transpeptidase catalytic domain-like"/>
    <property type="match status" value="1"/>
</dbReference>
<dbReference type="PROSITE" id="PS52029">
    <property type="entry name" value="LD_TPASE"/>
    <property type="match status" value="1"/>
</dbReference>
<sequence length="135" mass="15810">MHHKPTHHETTSKKQIRVNLTQQVVETYDGSERVHRFECISGDTDHRTDKGLFKIWDKRHPYTSHAYHVPMNYALFFTQDGKALHQYHGPAFNAVRMFKKSISDWFGSHGCVRLKEEDAKTLFGWAQKGTTVYVF</sequence>
<dbReference type="GO" id="GO:0005576">
    <property type="term" value="C:extracellular region"/>
    <property type="evidence" value="ECO:0007669"/>
    <property type="project" value="TreeGrafter"/>
</dbReference>
<dbReference type="InterPro" id="IPR050979">
    <property type="entry name" value="LD-transpeptidase"/>
</dbReference>
<dbReference type="UniPathway" id="UPA00219"/>
<dbReference type="GO" id="GO:0071972">
    <property type="term" value="F:peptidoglycan L,D-transpeptidase activity"/>
    <property type="evidence" value="ECO:0007669"/>
    <property type="project" value="TreeGrafter"/>
</dbReference>
<dbReference type="EMBL" id="SPUM01000007">
    <property type="protein sequence ID" value="TFW35779.1"/>
    <property type="molecule type" value="Genomic_DNA"/>
</dbReference>
<dbReference type="OrthoDB" id="9787225at2"/>
<dbReference type="SUPFAM" id="SSF141523">
    <property type="entry name" value="L,D-transpeptidase catalytic domain-like"/>
    <property type="match status" value="1"/>
</dbReference>
<evidence type="ECO:0000256" key="7">
    <source>
        <dbReference type="PROSITE-ProRule" id="PRU01373"/>
    </source>
</evidence>
<dbReference type="Proteomes" id="UP000297258">
    <property type="component" value="Unassembled WGS sequence"/>
</dbReference>
<dbReference type="AlphaFoldDB" id="A0A4Y9T5Y5"/>
<proteinExistence type="inferred from homology"/>
<evidence type="ECO:0000256" key="1">
    <source>
        <dbReference type="ARBA" id="ARBA00004752"/>
    </source>
</evidence>
<dbReference type="RefSeq" id="WP_135187897.1">
    <property type="nucleotide sequence ID" value="NZ_SPUM01000007.1"/>
</dbReference>
<evidence type="ECO:0000256" key="3">
    <source>
        <dbReference type="ARBA" id="ARBA00022679"/>
    </source>
</evidence>
<protein>
    <submittedName>
        <fullName evidence="9">Murein L,D-transpeptidase</fullName>
    </submittedName>
</protein>
<keyword evidence="5 7" id="KW-0573">Peptidoglycan synthesis</keyword>
<evidence type="ECO:0000313" key="9">
    <source>
        <dbReference type="EMBL" id="TFW35779.1"/>
    </source>
</evidence>
<dbReference type="Pfam" id="PF03734">
    <property type="entry name" value="YkuD"/>
    <property type="match status" value="1"/>
</dbReference>
<feature type="domain" description="L,D-TPase catalytic" evidence="8">
    <location>
        <begin position="14"/>
        <end position="135"/>
    </location>
</feature>
<keyword evidence="4 7" id="KW-0133">Cell shape</keyword>
<accession>A0A4Y9T5Y5</accession>
<dbReference type="InterPro" id="IPR005490">
    <property type="entry name" value="LD_TPept_cat_dom"/>
</dbReference>
<reference evidence="9 10" key="1">
    <citation type="submission" date="2019-03" db="EMBL/GenBank/DDBJ databases">
        <title>Draft genome of Massilia hortus sp. nov., a novel bacterial species of the Oxalobacteraceae family.</title>
        <authorList>
            <person name="Peta V."/>
            <person name="Raths R."/>
            <person name="Bucking H."/>
        </authorList>
    </citation>
    <scope>NUCLEOTIDE SEQUENCE [LARGE SCALE GENOMIC DNA]</scope>
    <source>
        <strain evidence="9 10">ONC3</strain>
    </source>
</reference>
<keyword evidence="3" id="KW-0808">Transferase</keyword>
<dbReference type="GO" id="GO:0071555">
    <property type="term" value="P:cell wall organization"/>
    <property type="evidence" value="ECO:0007669"/>
    <property type="project" value="UniProtKB-UniRule"/>
</dbReference>
<evidence type="ECO:0000259" key="8">
    <source>
        <dbReference type="PROSITE" id="PS52029"/>
    </source>
</evidence>
<feature type="active site" description="Nucleophile" evidence="7">
    <location>
        <position position="111"/>
    </location>
</feature>
<name>A0A4Y9T5Y5_9BURK</name>
<dbReference type="InterPro" id="IPR038063">
    <property type="entry name" value="Transpep_catalytic_dom"/>
</dbReference>
<evidence type="ECO:0000256" key="4">
    <source>
        <dbReference type="ARBA" id="ARBA00022960"/>
    </source>
</evidence>
<comment type="similarity">
    <text evidence="2">Belongs to the YkuD family.</text>
</comment>
<organism evidence="9 10">
    <name type="scientific">Massilia horti</name>
    <dbReference type="NCBI Taxonomy" id="2562153"/>
    <lineage>
        <taxon>Bacteria</taxon>
        <taxon>Pseudomonadati</taxon>
        <taxon>Pseudomonadota</taxon>
        <taxon>Betaproteobacteria</taxon>
        <taxon>Burkholderiales</taxon>
        <taxon>Oxalobacteraceae</taxon>
        <taxon>Telluria group</taxon>
        <taxon>Massilia</taxon>
    </lineage>
</organism>
<feature type="active site" description="Proton donor/acceptor" evidence="7">
    <location>
        <position position="85"/>
    </location>
</feature>
<dbReference type="CDD" id="cd16913">
    <property type="entry name" value="YkuD_like"/>
    <property type="match status" value="1"/>
</dbReference>
<dbReference type="GO" id="GO:0016740">
    <property type="term" value="F:transferase activity"/>
    <property type="evidence" value="ECO:0007669"/>
    <property type="project" value="UniProtKB-KW"/>
</dbReference>
<dbReference type="PANTHER" id="PTHR30582">
    <property type="entry name" value="L,D-TRANSPEPTIDASE"/>
    <property type="match status" value="1"/>
</dbReference>